<evidence type="ECO:0000256" key="2">
    <source>
        <dbReference type="RuleBase" id="RU000363"/>
    </source>
</evidence>
<dbReference type="PRINTS" id="PR00081">
    <property type="entry name" value="GDHRDH"/>
</dbReference>
<proteinExistence type="inferred from homology"/>
<dbReference type="InterPro" id="IPR002347">
    <property type="entry name" value="SDR_fam"/>
</dbReference>
<organism evidence="4 5">
    <name type="scientific">Blomia tropicalis</name>
    <name type="common">Mite</name>
    <dbReference type="NCBI Taxonomy" id="40697"/>
    <lineage>
        <taxon>Eukaryota</taxon>
        <taxon>Metazoa</taxon>
        <taxon>Ecdysozoa</taxon>
        <taxon>Arthropoda</taxon>
        <taxon>Chelicerata</taxon>
        <taxon>Arachnida</taxon>
        <taxon>Acari</taxon>
        <taxon>Acariformes</taxon>
        <taxon>Sarcoptiformes</taxon>
        <taxon>Astigmata</taxon>
        <taxon>Glycyphagoidea</taxon>
        <taxon>Echimyopodidae</taxon>
        <taxon>Blomia</taxon>
    </lineage>
</organism>
<evidence type="ECO:0008006" key="6">
    <source>
        <dbReference type="Google" id="ProtNLM"/>
    </source>
</evidence>
<dbReference type="GO" id="GO:0016491">
    <property type="term" value="F:oxidoreductase activity"/>
    <property type="evidence" value="ECO:0007669"/>
    <property type="project" value="UniProtKB-KW"/>
</dbReference>
<dbReference type="SUPFAM" id="SSF51735">
    <property type="entry name" value="NAD(P)-binding Rossmann-fold domains"/>
    <property type="match status" value="1"/>
</dbReference>
<comment type="caution">
    <text evidence="4">The sequence shown here is derived from an EMBL/GenBank/DDBJ whole genome shotgun (WGS) entry which is preliminary data.</text>
</comment>
<dbReference type="EMBL" id="JAPWDV010000003">
    <property type="protein sequence ID" value="KAJ6218407.1"/>
    <property type="molecule type" value="Genomic_DNA"/>
</dbReference>
<keyword evidence="1" id="KW-0560">Oxidoreductase</keyword>
<evidence type="ECO:0000256" key="3">
    <source>
        <dbReference type="SAM" id="Phobius"/>
    </source>
</evidence>
<dbReference type="PRINTS" id="PR00080">
    <property type="entry name" value="SDRFAMILY"/>
</dbReference>
<gene>
    <name evidence="4" type="ORF">RDWZM_009564</name>
</gene>
<protein>
    <recommendedName>
        <fullName evidence="6">Dehydrogenase/reductase SDR family member 7</fullName>
    </recommendedName>
</protein>
<evidence type="ECO:0000256" key="1">
    <source>
        <dbReference type="ARBA" id="ARBA00023002"/>
    </source>
</evidence>
<dbReference type="Gene3D" id="3.40.50.720">
    <property type="entry name" value="NAD(P)-binding Rossmann-like Domain"/>
    <property type="match status" value="1"/>
</dbReference>
<dbReference type="PANTHER" id="PTHR44269">
    <property type="entry name" value="DEHYDROGENASE/REDUCTASE SDR FAMILY MEMBER 7-RELATED"/>
    <property type="match status" value="1"/>
</dbReference>
<dbReference type="AlphaFoldDB" id="A0A9Q0M3T1"/>
<accession>A0A9Q0M3T1</accession>
<comment type="similarity">
    <text evidence="2">Belongs to the short-chain dehydrogenases/reductases (SDR) family.</text>
</comment>
<keyword evidence="5" id="KW-1185">Reference proteome</keyword>
<evidence type="ECO:0000313" key="4">
    <source>
        <dbReference type="EMBL" id="KAJ6218407.1"/>
    </source>
</evidence>
<dbReference type="PANTHER" id="PTHR44269:SF2">
    <property type="entry name" value="DEHYDROGENASE_REDUCTASE SDR FAMILY MEMBER 7"/>
    <property type="match status" value="1"/>
</dbReference>
<dbReference type="Pfam" id="PF00106">
    <property type="entry name" value="adh_short"/>
    <property type="match status" value="1"/>
</dbReference>
<dbReference type="OrthoDB" id="47007at2759"/>
<dbReference type="InterPro" id="IPR020904">
    <property type="entry name" value="Sc_DH/Rdtase_CS"/>
</dbReference>
<dbReference type="Proteomes" id="UP001142055">
    <property type="component" value="Chromosome 3"/>
</dbReference>
<evidence type="ECO:0000313" key="5">
    <source>
        <dbReference type="Proteomes" id="UP001142055"/>
    </source>
</evidence>
<dbReference type="PROSITE" id="PS00061">
    <property type="entry name" value="ADH_SHORT"/>
    <property type="match status" value="1"/>
</dbReference>
<name>A0A9Q0M3T1_BLOTA</name>
<keyword evidence="3" id="KW-0812">Transmembrane</keyword>
<sequence>MFECDCFFGLVTFTILSLFIWAIYKFSKLDCDLELLLLTKFGRSLDNYHGKVVWITGSSSGIGEELAYTLAKLGAKLVLSGTNKERLENVARKCVEMGPYNDSNVLALQFDITDTSCHQDQLDRILTKFGKLDILVNNAGRSQRAFFQEITVEVDKALFDINVFSLVNLTRVVLNYYFEKNPDGQFAVTSSTAGIVGVPYSASYTGSKHALHGYFECLRMELGTRGIAITMLALGPTFSNVIVNAFTGKLNEKTGKSHQADASRMSTSRCAHLMAIAIINKLDEAWIAQQPVLSMHYISQYFAPLARKILPRFMTVERMNRIREGK</sequence>
<dbReference type="OMA" id="TWAWWLT"/>
<keyword evidence="3" id="KW-1133">Transmembrane helix</keyword>
<feature type="transmembrane region" description="Helical" evidence="3">
    <location>
        <begin position="7"/>
        <end position="24"/>
    </location>
</feature>
<dbReference type="InterPro" id="IPR036291">
    <property type="entry name" value="NAD(P)-bd_dom_sf"/>
</dbReference>
<reference evidence="4" key="1">
    <citation type="submission" date="2022-12" db="EMBL/GenBank/DDBJ databases">
        <title>Genome assemblies of Blomia tropicalis.</title>
        <authorList>
            <person name="Cui Y."/>
        </authorList>
    </citation>
    <scope>NUCLEOTIDE SEQUENCE</scope>
    <source>
        <tissue evidence="4">Adult mites</tissue>
    </source>
</reference>
<keyword evidence="3" id="KW-0472">Membrane</keyword>
<dbReference type="InterPro" id="IPR053011">
    <property type="entry name" value="SDR_family_member_7"/>
</dbReference>